<feature type="region of interest" description="Disordered" evidence="1">
    <location>
        <begin position="441"/>
        <end position="488"/>
    </location>
</feature>
<gene>
    <name evidence="2" type="ORF">EI97DRAFT_431460</name>
</gene>
<feature type="compositionally biased region" description="Low complexity" evidence="1">
    <location>
        <begin position="270"/>
        <end position="282"/>
    </location>
</feature>
<protein>
    <submittedName>
        <fullName evidence="2">Uncharacterized protein</fullName>
    </submittedName>
</protein>
<dbReference type="OrthoDB" id="6365728at2759"/>
<organism evidence="2 3">
    <name type="scientific">Westerdykella ornata</name>
    <dbReference type="NCBI Taxonomy" id="318751"/>
    <lineage>
        <taxon>Eukaryota</taxon>
        <taxon>Fungi</taxon>
        <taxon>Dikarya</taxon>
        <taxon>Ascomycota</taxon>
        <taxon>Pezizomycotina</taxon>
        <taxon>Dothideomycetes</taxon>
        <taxon>Pleosporomycetidae</taxon>
        <taxon>Pleosporales</taxon>
        <taxon>Sporormiaceae</taxon>
        <taxon>Westerdykella</taxon>
    </lineage>
</organism>
<feature type="region of interest" description="Disordered" evidence="1">
    <location>
        <begin position="1"/>
        <end position="408"/>
    </location>
</feature>
<feature type="compositionally biased region" description="Low complexity" evidence="1">
    <location>
        <begin position="226"/>
        <end position="247"/>
    </location>
</feature>
<feature type="compositionally biased region" description="Basic and acidic residues" evidence="1">
    <location>
        <begin position="172"/>
        <end position="183"/>
    </location>
</feature>
<dbReference type="EMBL" id="ML986488">
    <property type="protein sequence ID" value="KAF2278193.1"/>
    <property type="molecule type" value="Genomic_DNA"/>
</dbReference>
<dbReference type="Proteomes" id="UP000800097">
    <property type="component" value="Unassembled WGS sequence"/>
</dbReference>
<dbReference type="AlphaFoldDB" id="A0A6A6JPY1"/>
<dbReference type="RefSeq" id="XP_033655732.1">
    <property type="nucleotide sequence ID" value="XM_033797941.1"/>
</dbReference>
<feature type="compositionally biased region" description="Low complexity" evidence="1">
    <location>
        <begin position="145"/>
        <end position="157"/>
    </location>
</feature>
<dbReference type="GeneID" id="54551116"/>
<name>A0A6A6JPY1_WESOR</name>
<feature type="compositionally biased region" description="Polar residues" evidence="1">
    <location>
        <begin position="194"/>
        <end position="208"/>
    </location>
</feature>
<reference evidence="2" key="1">
    <citation type="journal article" date="2020" name="Stud. Mycol.">
        <title>101 Dothideomycetes genomes: a test case for predicting lifestyles and emergence of pathogens.</title>
        <authorList>
            <person name="Haridas S."/>
            <person name="Albert R."/>
            <person name="Binder M."/>
            <person name="Bloem J."/>
            <person name="Labutti K."/>
            <person name="Salamov A."/>
            <person name="Andreopoulos B."/>
            <person name="Baker S."/>
            <person name="Barry K."/>
            <person name="Bills G."/>
            <person name="Bluhm B."/>
            <person name="Cannon C."/>
            <person name="Castanera R."/>
            <person name="Culley D."/>
            <person name="Daum C."/>
            <person name="Ezra D."/>
            <person name="Gonzalez J."/>
            <person name="Henrissat B."/>
            <person name="Kuo A."/>
            <person name="Liang C."/>
            <person name="Lipzen A."/>
            <person name="Lutzoni F."/>
            <person name="Magnuson J."/>
            <person name="Mondo S."/>
            <person name="Nolan M."/>
            <person name="Ohm R."/>
            <person name="Pangilinan J."/>
            <person name="Park H.-J."/>
            <person name="Ramirez L."/>
            <person name="Alfaro M."/>
            <person name="Sun H."/>
            <person name="Tritt A."/>
            <person name="Yoshinaga Y."/>
            <person name="Zwiers L.-H."/>
            <person name="Turgeon B."/>
            <person name="Goodwin S."/>
            <person name="Spatafora J."/>
            <person name="Crous P."/>
            <person name="Grigoriev I."/>
        </authorList>
    </citation>
    <scope>NUCLEOTIDE SEQUENCE</scope>
    <source>
        <strain evidence="2">CBS 379.55</strain>
    </source>
</reference>
<evidence type="ECO:0000313" key="2">
    <source>
        <dbReference type="EMBL" id="KAF2278193.1"/>
    </source>
</evidence>
<feature type="compositionally biased region" description="Basic and acidic residues" evidence="1">
    <location>
        <begin position="358"/>
        <end position="368"/>
    </location>
</feature>
<keyword evidence="3" id="KW-1185">Reference proteome</keyword>
<accession>A0A6A6JPY1</accession>
<proteinExistence type="predicted"/>
<evidence type="ECO:0000313" key="3">
    <source>
        <dbReference type="Proteomes" id="UP000800097"/>
    </source>
</evidence>
<feature type="compositionally biased region" description="Polar residues" evidence="1">
    <location>
        <begin position="302"/>
        <end position="312"/>
    </location>
</feature>
<evidence type="ECO:0000256" key="1">
    <source>
        <dbReference type="SAM" id="MobiDB-lite"/>
    </source>
</evidence>
<feature type="compositionally biased region" description="Polar residues" evidence="1">
    <location>
        <begin position="341"/>
        <end position="357"/>
    </location>
</feature>
<sequence>MGAPERDGDTTAESEKLATPPPSSEDPPAPTPEMGVEADGDATAESDKVATPSASPEDPPAPIPEVGPSESGEKETAGPETESTPPPPPIDPMEFLCRSATPSLKSTKSSKSSYVRPVPGPISYSVPGDPAEQPAPTKAAEGGQSTSPEATPAAPSEASRKSPAPSVKSHKSSAERSVKDIKSVDAPPPADKSVASNSPANNAPSQAPESIADEPSPSSMPPPTAPSESSRRSTSPSIRSSKSSTAPYVRPIPVPIGSSTSPDPPPPPESIASAAPSKTPTATNPPSPRESAIIPPFHAPSAASTKSSSHTLPTPPRSRAPSPLFPAEDEIEALTRHRSRNQSATAPSRRSGSAPKTSNEELKKETTKRTSGYALSTSKSTTVSTDDKSHRPCSCDRSLSEQSMRSSNSRYMCESRSAAIKGLYPNSPLAGGSVCCSHNSLAGSNSSMPRARSLRRRSERLTERGSWETGFGAQGSMESASERRNSEA</sequence>
<feature type="compositionally biased region" description="Pro residues" evidence="1">
    <location>
        <begin position="19"/>
        <end position="31"/>
    </location>
</feature>
<feature type="compositionally biased region" description="Basic and acidic residues" evidence="1">
    <location>
        <begin position="1"/>
        <end position="16"/>
    </location>
</feature>
<feature type="compositionally biased region" description="Low complexity" evidence="1">
    <location>
        <begin position="103"/>
        <end position="113"/>
    </location>
</feature>
<feature type="compositionally biased region" description="Basic and acidic residues" evidence="1">
    <location>
        <begin position="385"/>
        <end position="394"/>
    </location>
</feature>